<dbReference type="AlphaFoldDB" id="A4J1C1"/>
<dbReference type="Gene3D" id="1.20.1720.10">
    <property type="entry name" value="Multidrug resistance protein D"/>
    <property type="match status" value="1"/>
</dbReference>
<dbReference type="InterPro" id="IPR004638">
    <property type="entry name" value="EmrB-like"/>
</dbReference>
<keyword evidence="2" id="KW-0813">Transport</keyword>
<evidence type="ECO:0000256" key="2">
    <source>
        <dbReference type="ARBA" id="ARBA00022448"/>
    </source>
</evidence>
<dbReference type="InterPro" id="IPR011701">
    <property type="entry name" value="MFS"/>
</dbReference>
<dbReference type="KEGG" id="drm:Dred_0326"/>
<dbReference type="SUPFAM" id="SSF103473">
    <property type="entry name" value="MFS general substrate transporter"/>
    <property type="match status" value="1"/>
</dbReference>
<dbReference type="PRINTS" id="PR01036">
    <property type="entry name" value="TCRTETB"/>
</dbReference>
<keyword evidence="5 7" id="KW-1133">Transmembrane helix</keyword>
<evidence type="ECO:0000256" key="4">
    <source>
        <dbReference type="ARBA" id="ARBA00022692"/>
    </source>
</evidence>
<name>A4J1C1_DESRM</name>
<dbReference type="STRING" id="349161.Dred_0326"/>
<feature type="transmembrane region" description="Helical" evidence="7">
    <location>
        <begin position="390"/>
        <end position="414"/>
    </location>
</feature>
<evidence type="ECO:0000313" key="10">
    <source>
        <dbReference type="Proteomes" id="UP000001556"/>
    </source>
</evidence>
<feature type="transmembrane region" description="Helical" evidence="7">
    <location>
        <begin position="265"/>
        <end position="289"/>
    </location>
</feature>
<feature type="transmembrane region" description="Helical" evidence="7">
    <location>
        <begin position="301"/>
        <end position="318"/>
    </location>
</feature>
<dbReference type="InterPro" id="IPR036259">
    <property type="entry name" value="MFS_trans_sf"/>
</dbReference>
<dbReference type="NCBIfam" id="TIGR00711">
    <property type="entry name" value="efflux_EmrB"/>
    <property type="match status" value="1"/>
</dbReference>
<feature type="transmembrane region" description="Helical" evidence="7">
    <location>
        <begin position="9"/>
        <end position="32"/>
    </location>
</feature>
<dbReference type="Pfam" id="PF07690">
    <property type="entry name" value="MFS_1"/>
    <property type="match status" value="1"/>
</dbReference>
<dbReference type="HOGENOM" id="CLU_000960_22_3_9"/>
<dbReference type="InterPro" id="IPR005829">
    <property type="entry name" value="Sugar_transporter_CS"/>
</dbReference>
<protein>
    <submittedName>
        <fullName evidence="9">Drug resistance transporter, EmrB/QacA subfamily</fullName>
    </submittedName>
</protein>
<gene>
    <name evidence="9" type="ordered locus">Dred_0326</name>
</gene>
<feature type="transmembrane region" description="Helical" evidence="7">
    <location>
        <begin position="325"/>
        <end position="345"/>
    </location>
</feature>
<dbReference type="PANTHER" id="PTHR23501">
    <property type="entry name" value="MAJOR FACILITATOR SUPERFAMILY"/>
    <property type="match status" value="1"/>
</dbReference>
<dbReference type="GO" id="GO:0005886">
    <property type="term" value="C:plasma membrane"/>
    <property type="evidence" value="ECO:0007669"/>
    <property type="project" value="UniProtKB-SubCell"/>
</dbReference>
<evidence type="ECO:0000256" key="3">
    <source>
        <dbReference type="ARBA" id="ARBA00022475"/>
    </source>
</evidence>
<dbReference type="Gene3D" id="1.20.1250.20">
    <property type="entry name" value="MFS general substrate transporter like domains"/>
    <property type="match status" value="1"/>
</dbReference>
<sequence>MNTDSRRNILLIGLILGMFFSALDQTIVGTAMPRIIGELGGLEILTWVTTAYMLSSTTIVPIAGKLADLFGRRILYVTGIFIFMLGSALCGTSQNMTELIIFRGLQGLGGGIMMPMAMTIVGDIFPPEKRGKWQGLMGALFGFSSIIGPTIGGWFVDYASWRWVFYVNLPVGILAAVTIYIGLQGEKRLKDKVVIDYWGVATLVIGIVSLLLGLSLGGKDYPWSSWQIIGLLSTAFVFLFTFIFIEKRAVEPILSLDLFSNKVFLVTNIIGFLMGLGMFGTMMFLPLFLQGVVGVSATSSGNTMIPMMLAMMITSMLAGQLISRVSFRTLFATGMAIMTVGFYLLSTMTVHTTQWEAIANIIVLGIGMGLVMPILTIAVQQAFPAEQRGVATSATTFFRSIGGTLGMTVLGLVMNHQSVELLKKDFFPVVQKIPGLQSGPFSGMLTKAESDPQGLFNALLSPETLSKIPVQLQEIILPPLKIALSDSLHLVFLVAMGITMLGIIVSLFMGNERVVGTKEKVLDITGGLKNASESALHET</sequence>
<dbReference type="PANTHER" id="PTHR23501:SF197">
    <property type="entry name" value="COMD"/>
    <property type="match status" value="1"/>
</dbReference>
<proteinExistence type="predicted"/>
<dbReference type="CDD" id="cd17502">
    <property type="entry name" value="MFS_Azr1_MDR_like"/>
    <property type="match status" value="1"/>
</dbReference>
<dbReference type="OrthoDB" id="102502at2"/>
<evidence type="ECO:0000259" key="8">
    <source>
        <dbReference type="PROSITE" id="PS50850"/>
    </source>
</evidence>
<keyword evidence="10" id="KW-1185">Reference proteome</keyword>
<dbReference type="Proteomes" id="UP000001556">
    <property type="component" value="Chromosome"/>
</dbReference>
<dbReference type="PROSITE" id="PS50850">
    <property type="entry name" value="MFS"/>
    <property type="match status" value="1"/>
</dbReference>
<feature type="transmembrane region" description="Helical" evidence="7">
    <location>
        <begin position="488"/>
        <end position="510"/>
    </location>
</feature>
<evidence type="ECO:0000256" key="7">
    <source>
        <dbReference type="SAM" id="Phobius"/>
    </source>
</evidence>
<evidence type="ECO:0000256" key="6">
    <source>
        <dbReference type="ARBA" id="ARBA00023136"/>
    </source>
</evidence>
<organism evidence="9 10">
    <name type="scientific">Desulforamulus reducens (strain ATCC BAA-1160 / DSM 100696 / MI-1)</name>
    <name type="common">Desulfotomaculum reducens</name>
    <dbReference type="NCBI Taxonomy" id="349161"/>
    <lineage>
        <taxon>Bacteria</taxon>
        <taxon>Bacillati</taxon>
        <taxon>Bacillota</taxon>
        <taxon>Clostridia</taxon>
        <taxon>Eubacteriales</taxon>
        <taxon>Peptococcaceae</taxon>
        <taxon>Desulforamulus</taxon>
    </lineage>
</organism>
<feature type="domain" description="Major facilitator superfamily (MFS) profile" evidence="8">
    <location>
        <begin position="10"/>
        <end position="514"/>
    </location>
</feature>
<feature type="transmembrane region" description="Helical" evidence="7">
    <location>
        <begin position="163"/>
        <end position="183"/>
    </location>
</feature>
<keyword evidence="4 7" id="KW-0812">Transmembrane</keyword>
<feature type="transmembrane region" description="Helical" evidence="7">
    <location>
        <begin position="357"/>
        <end position="378"/>
    </location>
</feature>
<evidence type="ECO:0000256" key="5">
    <source>
        <dbReference type="ARBA" id="ARBA00022989"/>
    </source>
</evidence>
<feature type="transmembrane region" description="Helical" evidence="7">
    <location>
        <begin position="100"/>
        <end position="121"/>
    </location>
</feature>
<feature type="transmembrane region" description="Helical" evidence="7">
    <location>
        <begin position="44"/>
        <end position="62"/>
    </location>
</feature>
<dbReference type="InterPro" id="IPR020846">
    <property type="entry name" value="MFS_dom"/>
</dbReference>
<dbReference type="RefSeq" id="WP_011876712.1">
    <property type="nucleotide sequence ID" value="NC_009253.1"/>
</dbReference>
<feature type="transmembrane region" description="Helical" evidence="7">
    <location>
        <begin position="74"/>
        <end position="94"/>
    </location>
</feature>
<dbReference type="eggNOG" id="COG0477">
    <property type="taxonomic scope" value="Bacteria"/>
</dbReference>
<keyword evidence="3" id="KW-1003">Cell membrane</keyword>
<feature type="transmembrane region" description="Helical" evidence="7">
    <location>
        <begin position="133"/>
        <end position="151"/>
    </location>
</feature>
<evidence type="ECO:0000313" key="9">
    <source>
        <dbReference type="EMBL" id="ABO48874.1"/>
    </source>
</evidence>
<feature type="transmembrane region" description="Helical" evidence="7">
    <location>
        <begin position="226"/>
        <end position="245"/>
    </location>
</feature>
<dbReference type="FunFam" id="1.20.1720.10:FF:000004">
    <property type="entry name" value="EmrB/QacA family drug resistance transporter"/>
    <property type="match status" value="1"/>
</dbReference>
<comment type="subcellular location">
    <subcellularLocation>
        <location evidence="1">Cell membrane</location>
        <topology evidence="1">Multi-pass membrane protein</topology>
    </subcellularLocation>
</comment>
<dbReference type="EMBL" id="CP000612">
    <property type="protein sequence ID" value="ABO48874.1"/>
    <property type="molecule type" value="Genomic_DNA"/>
</dbReference>
<dbReference type="PROSITE" id="PS00216">
    <property type="entry name" value="SUGAR_TRANSPORT_1"/>
    <property type="match status" value="1"/>
</dbReference>
<feature type="transmembrane region" description="Helical" evidence="7">
    <location>
        <begin position="195"/>
        <end position="214"/>
    </location>
</feature>
<dbReference type="GO" id="GO:0022857">
    <property type="term" value="F:transmembrane transporter activity"/>
    <property type="evidence" value="ECO:0007669"/>
    <property type="project" value="InterPro"/>
</dbReference>
<accession>A4J1C1</accession>
<keyword evidence="6 7" id="KW-0472">Membrane</keyword>
<reference evidence="9 10" key="1">
    <citation type="submission" date="2007-03" db="EMBL/GenBank/DDBJ databases">
        <title>Complete sequence of Desulfotomaculum reducens MI-1.</title>
        <authorList>
            <consortium name="US DOE Joint Genome Institute"/>
            <person name="Copeland A."/>
            <person name="Lucas S."/>
            <person name="Lapidus A."/>
            <person name="Barry K."/>
            <person name="Detter J.C."/>
            <person name="Glavina del Rio T."/>
            <person name="Hammon N."/>
            <person name="Israni S."/>
            <person name="Dalin E."/>
            <person name="Tice H."/>
            <person name="Pitluck S."/>
            <person name="Sims D."/>
            <person name="Brettin T."/>
            <person name="Bruce D."/>
            <person name="Han C."/>
            <person name="Tapia R."/>
            <person name="Schmutz J."/>
            <person name="Larimer F."/>
            <person name="Land M."/>
            <person name="Hauser L."/>
            <person name="Kyrpides N."/>
            <person name="Kim E."/>
            <person name="Tebo B.M."/>
            <person name="Richardson P."/>
        </authorList>
    </citation>
    <scope>NUCLEOTIDE SEQUENCE [LARGE SCALE GENOMIC DNA]</scope>
    <source>
        <strain evidence="9 10">MI-1</strain>
    </source>
</reference>
<evidence type="ECO:0000256" key="1">
    <source>
        <dbReference type="ARBA" id="ARBA00004651"/>
    </source>
</evidence>